<comment type="similarity">
    <text evidence="6">Belongs to the CFAP45 family.</text>
</comment>
<keyword evidence="3 8" id="KW-0175">Coiled coil</keyword>
<keyword evidence="2" id="KW-0282">Flagellum</keyword>
<reference evidence="11" key="1">
    <citation type="submission" date="2014-09" db="EMBL/GenBank/DDBJ databases">
        <authorList>
            <person name="Sharma Rahul"/>
            <person name="Thines Marco"/>
        </authorList>
    </citation>
    <scope>NUCLEOTIDE SEQUENCE [LARGE SCALE GENOMIC DNA]</scope>
</reference>
<dbReference type="OrthoDB" id="1902038at2759"/>
<dbReference type="Pfam" id="PF13868">
    <property type="entry name" value="TPH"/>
    <property type="match status" value="1"/>
</dbReference>
<evidence type="ECO:0000256" key="2">
    <source>
        <dbReference type="ARBA" id="ARBA00022846"/>
    </source>
</evidence>
<evidence type="ECO:0000313" key="11">
    <source>
        <dbReference type="Proteomes" id="UP000054928"/>
    </source>
</evidence>
<evidence type="ECO:0000256" key="8">
    <source>
        <dbReference type="SAM" id="Coils"/>
    </source>
</evidence>
<proteinExistence type="inferred from homology"/>
<dbReference type="GeneID" id="36397080"/>
<dbReference type="InterPro" id="IPR033253">
    <property type="entry name" value="CFAP45"/>
</dbReference>
<sequence length="473" mass="56090">MPLKTPHTQHSSSATRQAGKDIAGVLHILSKTDLARIKERSMILTETAIEHIKLERETQQAVARHESMERKRRMMEKEAEVRARREQSAMEMELDAERQALLSGNEMVNNQHLESLRKINSLSVAAIGYQLCDSLKEHQRERKIVETRYDNVHDSIMERDRRCNNQKRKDDESIAFAKRMEARQMLEVQIAERQRQLIRDEEAKDIESRKILDLYKQYEVEERKKTEQHREKQMEMMRQVTETNERIKDMKEQMLIRDKKEEIAAAAYLRNKVLEEEAKLNENARIRKLKELRIAKLRAQQEKAQDKEALQDEIRSKKSYEETEKKARLKKEQDKEKKQMLLQSIMQDRKKQEIFHIEQSKRMRALDANTDLIGQQQAESEYQRLKAAEIAINARNVMHNTLLLQQIEANNQRRIKDRLFEQNDAKLIEKKAMKDSILAEKVRIDTLQKLKTGGVSEKYLRNLRRMEINETNA</sequence>
<dbReference type="OMA" id="QRMMQME"/>
<accession>A0A0P1ATQ6</accession>
<comment type="subcellular location">
    <subcellularLocation>
        <location evidence="1">Cell projection</location>
        <location evidence="1">Cilium</location>
        <location evidence="1">Flagellum</location>
    </subcellularLocation>
</comment>
<evidence type="ECO:0000256" key="6">
    <source>
        <dbReference type="ARBA" id="ARBA00034116"/>
    </source>
</evidence>
<dbReference type="GO" id="GO:0031514">
    <property type="term" value="C:motile cilium"/>
    <property type="evidence" value="ECO:0007669"/>
    <property type="project" value="UniProtKB-SubCell"/>
</dbReference>
<keyword evidence="5" id="KW-0966">Cell projection</keyword>
<evidence type="ECO:0000256" key="1">
    <source>
        <dbReference type="ARBA" id="ARBA00004230"/>
    </source>
</evidence>
<evidence type="ECO:0000256" key="5">
    <source>
        <dbReference type="ARBA" id="ARBA00023273"/>
    </source>
</evidence>
<dbReference type="RefSeq" id="XP_024582118.1">
    <property type="nucleotide sequence ID" value="XM_024716528.1"/>
</dbReference>
<dbReference type="PANTHER" id="PTHR15504">
    <property type="entry name" value="NASOPHARYNGEAL EPITHELIUM SPECIFIC PROTEIN 1"/>
    <property type="match status" value="1"/>
</dbReference>
<keyword evidence="11" id="KW-1185">Reference proteome</keyword>
<evidence type="ECO:0000256" key="4">
    <source>
        <dbReference type="ARBA" id="ARBA00023069"/>
    </source>
</evidence>
<feature type="coiled-coil region" evidence="8">
    <location>
        <begin position="287"/>
        <end position="337"/>
    </location>
</feature>
<evidence type="ECO:0000259" key="9">
    <source>
        <dbReference type="Pfam" id="PF13868"/>
    </source>
</evidence>
<evidence type="ECO:0000256" key="7">
    <source>
        <dbReference type="ARBA" id="ARBA00034142"/>
    </source>
</evidence>
<keyword evidence="4" id="KW-0969">Cilium</keyword>
<dbReference type="STRING" id="4781.A0A0P1ATQ6"/>
<dbReference type="InterPro" id="IPR043597">
    <property type="entry name" value="TPH_dom"/>
</dbReference>
<dbReference type="PANTHER" id="PTHR15504:SF0">
    <property type="entry name" value="CILIA- AND FLAGELLA-ASSOCIATED PROTEIN 45"/>
    <property type="match status" value="1"/>
</dbReference>
<feature type="domain" description="Trichohyalin-plectin-homology" evidence="9">
    <location>
        <begin position="111"/>
        <end position="452"/>
    </location>
</feature>
<evidence type="ECO:0000313" key="10">
    <source>
        <dbReference type="EMBL" id="CEG45749.1"/>
    </source>
</evidence>
<dbReference type="AlphaFoldDB" id="A0A0P1ATQ6"/>
<name>A0A0P1ATQ6_PLAHL</name>
<dbReference type="EMBL" id="CCYD01001640">
    <property type="protein sequence ID" value="CEG45749.1"/>
    <property type="molecule type" value="Genomic_DNA"/>
</dbReference>
<organism evidence="10 11">
    <name type="scientific">Plasmopara halstedii</name>
    <name type="common">Downy mildew of sunflower</name>
    <dbReference type="NCBI Taxonomy" id="4781"/>
    <lineage>
        <taxon>Eukaryota</taxon>
        <taxon>Sar</taxon>
        <taxon>Stramenopiles</taxon>
        <taxon>Oomycota</taxon>
        <taxon>Peronosporomycetes</taxon>
        <taxon>Peronosporales</taxon>
        <taxon>Peronosporaceae</taxon>
        <taxon>Plasmopara</taxon>
    </lineage>
</organism>
<dbReference type="Proteomes" id="UP000054928">
    <property type="component" value="Unassembled WGS sequence"/>
</dbReference>
<protein>
    <recommendedName>
        <fullName evidence="7">Cilia- and flagella-associated protein 45</fullName>
    </recommendedName>
</protein>
<evidence type="ECO:0000256" key="3">
    <source>
        <dbReference type="ARBA" id="ARBA00023054"/>
    </source>
</evidence>